<protein>
    <submittedName>
        <fullName evidence="1">Uncharacterized protein</fullName>
    </submittedName>
</protein>
<proteinExistence type="predicted"/>
<evidence type="ECO:0000313" key="1">
    <source>
        <dbReference type="EMBL" id="MBX53453.1"/>
    </source>
</evidence>
<dbReference type="EMBL" id="GGEC01072969">
    <property type="protein sequence ID" value="MBX53453.1"/>
    <property type="molecule type" value="Transcribed_RNA"/>
</dbReference>
<dbReference type="AlphaFoldDB" id="A0A2P2PFD7"/>
<name>A0A2P2PFD7_RHIMU</name>
<sequence length="35" mass="4075">MFIGSFAHCSNASLLSCWEFLRNYLLEQPQCPKHC</sequence>
<accession>A0A2P2PFD7</accession>
<organism evidence="1">
    <name type="scientific">Rhizophora mucronata</name>
    <name type="common">Asiatic mangrove</name>
    <dbReference type="NCBI Taxonomy" id="61149"/>
    <lineage>
        <taxon>Eukaryota</taxon>
        <taxon>Viridiplantae</taxon>
        <taxon>Streptophyta</taxon>
        <taxon>Embryophyta</taxon>
        <taxon>Tracheophyta</taxon>
        <taxon>Spermatophyta</taxon>
        <taxon>Magnoliopsida</taxon>
        <taxon>eudicotyledons</taxon>
        <taxon>Gunneridae</taxon>
        <taxon>Pentapetalae</taxon>
        <taxon>rosids</taxon>
        <taxon>fabids</taxon>
        <taxon>Malpighiales</taxon>
        <taxon>Rhizophoraceae</taxon>
        <taxon>Rhizophora</taxon>
    </lineage>
</organism>
<reference evidence="1" key="1">
    <citation type="submission" date="2018-02" db="EMBL/GenBank/DDBJ databases">
        <title>Rhizophora mucronata_Transcriptome.</title>
        <authorList>
            <person name="Meera S.P."/>
            <person name="Sreeshan A."/>
            <person name="Augustine A."/>
        </authorList>
    </citation>
    <scope>NUCLEOTIDE SEQUENCE</scope>
    <source>
        <tissue evidence="1">Leaf</tissue>
    </source>
</reference>